<organism evidence="1 2">
    <name type="scientific">Acinetobacter ursingii ANC 3649</name>
    <dbReference type="NCBI Taxonomy" id="1257043"/>
    <lineage>
        <taxon>Bacteria</taxon>
        <taxon>Pseudomonadati</taxon>
        <taxon>Pseudomonadota</taxon>
        <taxon>Gammaproteobacteria</taxon>
        <taxon>Moraxellales</taxon>
        <taxon>Moraxellaceae</taxon>
        <taxon>Acinetobacter</taxon>
    </lineage>
</organism>
<comment type="caution">
    <text evidence="1">The sequence shown here is derived from an EMBL/GenBank/DDBJ whole genome shotgun (WGS) entry which is preliminary data.</text>
</comment>
<dbReference type="EMBL" id="APQC01000021">
    <property type="protein sequence ID" value="ENV78364.1"/>
    <property type="molecule type" value="Genomic_DNA"/>
</dbReference>
<evidence type="ECO:0000313" key="2">
    <source>
        <dbReference type="Proteomes" id="UP000013276"/>
    </source>
</evidence>
<accession>N9D6S8</accession>
<gene>
    <name evidence="1" type="ORF">F942_03020</name>
</gene>
<dbReference type="InterPro" id="IPR046507">
    <property type="entry name" value="DUF6685"/>
</dbReference>
<dbReference type="PATRIC" id="fig|1257043.3.peg.2952"/>
<evidence type="ECO:0000313" key="1">
    <source>
        <dbReference type="EMBL" id="ENV78364.1"/>
    </source>
</evidence>
<keyword evidence="2" id="KW-1185">Reference proteome</keyword>
<name>N9D6S8_9GAMM</name>
<dbReference type="AlphaFoldDB" id="N9D6S8"/>
<proteinExistence type="predicted"/>
<dbReference type="Pfam" id="PF20390">
    <property type="entry name" value="DUF6685"/>
    <property type="match status" value="1"/>
</dbReference>
<sequence length="320" mass="37772">MLVKLVDLHFNEAKKLTLFSKIVIMNVIDQLFFFLSLRGFIKSRKDSRHPSPIWTHKNNISYDDALRLDILSDLSTNRDPRSRYQYDRLKSEDFITLQQSLKNLFLLKTINGFLEIQDITGICASRSDITNRRSMEDFVEQDCREYFEIDVEHFQKNLNHSDISIIHDHDTLDHFFLCGWNPTLYLVNGKGGSHHFASMRHIAAKLNIQFYLTGSLKLIYLNASAVSNFNNKYKAYLLSYNDQSKIQQIIDLYNLPYVFFYNPKFLPQNSCLLIFKKVHWKLFSFQEKDLNTVLTSFNDELEIHLANQQKNIVFQKFIKN</sequence>
<protein>
    <submittedName>
        <fullName evidence="1">Uncharacterized protein</fullName>
    </submittedName>
</protein>
<reference evidence="1 2" key="1">
    <citation type="submission" date="2013-02" db="EMBL/GenBank/DDBJ databases">
        <title>The Genome Sequence of Acinetobacter ursingii NIPH ANC_3649.</title>
        <authorList>
            <consortium name="The Broad Institute Genome Sequencing Platform"/>
            <consortium name="The Broad Institute Genome Sequencing Center for Infectious Disease"/>
            <person name="Cerqueira G."/>
            <person name="Feldgarden M."/>
            <person name="Courvalin P."/>
            <person name="Perichon B."/>
            <person name="Grillot-Courvalin C."/>
            <person name="Clermont D."/>
            <person name="Rocha E."/>
            <person name="Yoon E.-J."/>
            <person name="Nemec A."/>
            <person name="Walker B."/>
            <person name="Young S.K."/>
            <person name="Zeng Q."/>
            <person name="Gargeya S."/>
            <person name="Fitzgerald M."/>
            <person name="Haas B."/>
            <person name="Abouelleil A."/>
            <person name="Alvarado L."/>
            <person name="Arachchi H.M."/>
            <person name="Berlin A.M."/>
            <person name="Chapman S.B."/>
            <person name="Dewar J."/>
            <person name="Goldberg J."/>
            <person name="Griggs A."/>
            <person name="Gujja S."/>
            <person name="Hansen M."/>
            <person name="Howarth C."/>
            <person name="Imamovic A."/>
            <person name="Larimer J."/>
            <person name="McCowan C."/>
            <person name="Murphy C."/>
            <person name="Neiman D."/>
            <person name="Pearson M."/>
            <person name="Priest M."/>
            <person name="Roberts A."/>
            <person name="Saif S."/>
            <person name="Shea T."/>
            <person name="Sisk P."/>
            <person name="Sykes S."/>
            <person name="Wortman J."/>
            <person name="Nusbaum C."/>
            <person name="Birren B."/>
        </authorList>
    </citation>
    <scope>NUCLEOTIDE SEQUENCE [LARGE SCALE GENOMIC DNA]</scope>
    <source>
        <strain evidence="1 2">ANC 3649</strain>
    </source>
</reference>
<dbReference type="Proteomes" id="UP000013276">
    <property type="component" value="Unassembled WGS sequence"/>
</dbReference>
<dbReference type="HOGENOM" id="CLU_920185_0_0_6"/>